<organism evidence="2 3">
    <name type="scientific">Shewanella bicestrii</name>
    <dbReference type="NCBI Taxonomy" id="2018305"/>
    <lineage>
        <taxon>Bacteria</taxon>
        <taxon>Pseudomonadati</taxon>
        <taxon>Pseudomonadota</taxon>
        <taxon>Gammaproteobacteria</taxon>
        <taxon>Alteromonadales</taxon>
        <taxon>Shewanellaceae</taxon>
        <taxon>Shewanella</taxon>
    </lineage>
</organism>
<name>A0A220UJ07_9GAMM</name>
<evidence type="ECO:0000313" key="2">
    <source>
        <dbReference type="EMBL" id="ASK67931.1"/>
    </source>
</evidence>
<accession>A0A220UJ07</accession>
<dbReference type="RefSeq" id="WP_089066942.1">
    <property type="nucleotide sequence ID" value="NZ_CP022358.1"/>
</dbReference>
<dbReference type="Proteomes" id="UP000198367">
    <property type="component" value="Chromosome"/>
</dbReference>
<sequence length="269" mass="30300">MSSRPFFQGFSAINRLSRLGLYSGLLLGSLSATPQALAALEAEYVPQVQALIDAAKASDRQAIAEQISYPLQREYPLPDVQNPQQLLTRFQQVFDSKLLSQIANSTTENNWETMGWRGIMLDHGSVWLDFDGKISGINYQSPEEAKLRDELIAQQKAMLHESVREFASPELAWETERFIIRVDALDRQQYRYAAWSKGKSLSEKPDLVLKKGKLVLDGNGGNHSFQFKSGPYLYVCDVIVLSAEESPVGRLYVYKNDQLLVQEPVIKAL</sequence>
<protein>
    <submittedName>
        <fullName evidence="2">Uncharacterized protein</fullName>
    </submittedName>
</protein>
<feature type="chain" id="PRO_5013121147" evidence="1">
    <location>
        <begin position="39"/>
        <end position="269"/>
    </location>
</feature>
<reference evidence="2 3" key="1">
    <citation type="submission" date="2017-07" db="EMBL/GenBank/DDBJ databases">
        <title>Phenotypical and genomic characterization of a clinical isolate of Shewanella bicestrii sp. nov. producing an extended-spectrum beta-lactamase and a new oxacillinase variant.</title>
        <authorList>
            <person name="Jousset A.B."/>
            <person name="Bonnin R.A."/>
            <person name="Girlich D."/>
            <person name="Dabos L."/>
            <person name="Potron A."/>
            <person name="Dortet L."/>
            <person name="Glaser P."/>
            <person name="Naas T."/>
        </authorList>
    </citation>
    <scope>NUCLEOTIDE SEQUENCE [LARGE SCALE GENOMIC DNA]</scope>
    <source>
        <strain evidence="2 3">JAB-1</strain>
    </source>
</reference>
<keyword evidence="3" id="KW-1185">Reference proteome</keyword>
<dbReference type="EMBL" id="CP022358">
    <property type="protein sequence ID" value="ASK67931.1"/>
    <property type="molecule type" value="Genomic_DNA"/>
</dbReference>
<keyword evidence="1" id="KW-0732">Signal</keyword>
<dbReference type="AlphaFoldDB" id="A0A220UJ07"/>
<evidence type="ECO:0000313" key="3">
    <source>
        <dbReference type="Proteomes" id="UP000198367"/>
    </source>
</evidence>
<gene>
    <name evidence="2" type="ORF">CF168_03110</name>
</gene>
<evidence type="ECO:0000256" key="1">
    <source>
        <dbReference type="SAM" id="SignalP"/>
    </source>
</evidence>
<dbReference type="KEGG" id="sbj:CF168_03110"/>
<feature type="signal peptide" evidence="1">
    <location>
        <begin position="1"/>
        <end position="38"/>
    </location>
</feature>
<proteinExistence type="predicted"/>